<evidence type="ECO:0000256" key="19">
    <source>
        <dbReference type="PIRSR" id="PIRSR602077-1"/>
    </source>
</evidence>
<keyword evidence="3" id="KW-1003">Cell membrane</keyword>
<keyword evidence="9 21" id="KW-0851">Voltage-gated channel</keyword>
<keyword evidence="19" id="KW-0479">Metal-binding</keyword>
<evidence type="ECO:0000256" key="11">
    <source>
        <dbReference type="ARBA" id="ARBA00023065"/>
    </source>
</evidence>
<name>A0A834FF58_ORYME</name>
<evidence type="ECO:0000256" key="6">
    <source>
        <dbReference type="ARBA" id="ARBA00022692"/>
    </source>
</evidence>
<evidence type="ECO:0000256" key="5">
    <source>
        <dbReference type="ARBA" id="ARBA00022673"/>
    </source>
</evidence>
<protein>
    <recommendedName>
        <fullName evidence="17">Voltage-dependent P/Q-type calcium channel subunit alpha-1A</fullName>
    </recommendedName>
    <alternativeName>
        <fullName evidence="18">Voltage-gated calcium channel subunit alpha Cav2.1</fullName>
    </alternativeName>
</protein>
<dbReference type="Gene3D" id="6.10.250.2500">
    <property type="match status" value="1"/>
</dbReference>
<keyword evidence="4 21" id="KW-0109">Calcium transport</keyword>
<evidence type="ECO:0000256" key="13">
    <source>
        <dbReference type="ARBA" id="ARBA00023157"/>
    </source>
</evidence>
<keyword evidence="12 22" id="KW-0472">Membrane</keyword>
<keyword evidence="7" id="KW-0677">Repeat</keyword>
<dbReference type="Gene3D" id="1.10.287.70">
    <property type="match status" value="1"/>
</dbReference>
<keyword evidence="8 19" id="KW-0106">Calcium</keyword>
<dbReference type="GO" id="GO:0046872">
    <property type="term" value="F:metal ion binding"/>
    <property type="evidence" value="ECO:0007669"/>
    <property type="project" value="UniProtKB-KW"/>
</dbReference>
<evidence type="ECO:0000256" key="2">
    <source>
        <dbReference type="ARBA" id="ARBA00022448"/>
    </source>
</evidence>
<feature type="transmembrane region" description="Helical" evidence="22">
    <location>
        <begin position="346"/>
        <end position="367"/>
    </location>
</feature>
<dbReference type="InterPro" id="IPR002077">
    <property type="entry name" value="VDCCAlpha1"/>
</dbReference>
<dbReference type="InterPro" id="IPR050599">
    <property type="entry name" value="VDCC_alpha-1_subunit"/>
</dbReference>
<evidence type="ECO:0000256" key="9">
    <source>
        <dbReference type="ARBA" id="ARBA00022882"/>
    </source>
</evidence>
<keyword evidence="11" id="KW-0406">Ion transport</keyword>
<accession>A0A834FF58</accession>
<evidence type="ECO:0000256" key="12">
    <source>
        <dbReference type="ARBA" id="ARBA00023136"/>
    </source>
</evidence>
<comment type="caution">
    <text evidence="24">The sequence shown here is derived from an EMBL/GenBank/DDBJ whole genome shotgun (WGS) entry which is preliminary data.</text>
</comment>
<sequence length="405" mass="46026">MSQGCVSLATLMNESRYARAMHQALLTAYRALMVAVPGSGQRHTRLWILSSVGSQLDLRTLRAVRVLRPLKLVSGIPSLQVVLKSIMKAMIPLLQIGLLLFVAILMFAIIGLEFYMGKFHKTCYDDITRDEVDKRPCGEKLPSRLCPNGTSCLGGWLGPNFGITQFDNILFAVLTVFQCITMEGWTDMLYFVRFLEPLPLTNKDRGCLLLAEHDVEGTRLELDVTTSLSSSFGSFFMLNLVLGVLSGEFAKERERVENRSEFLKLRRQQQIERELNGYLEWICKAEEVILAEEDKTGNFDDGFKQLSQLLFHIKGRSDGQPSKPGNNKTELLNQEEGEDNMGEQWAFYWTVLCLVGLNTICVAVVHYDQPELLSDFLCEYPRIHTRLQRNLKLDYLVDKRPAVWG</sequence>
<evidence type="ECO:0000256" key="8">
    <source>
        <dbReference type="ARBA" id="ARBA00022837"/>
    </source>
</evidence>
<dbReference type="GO" id="GO:0043025">
    <property type="term" value="C:neuronal cell body"/>
    <property type="evidence" value="ECO:0007669"/>
    <property type="project" value="TreeGrafter"/>
</dbReference>
<evidence type="ECO:0000256" key="21">
    <source>
        <dbReference type="RuleBase" id="RU003808"/>
    </source>
</evidence>
<dbReference type="EMBL" id="WKFB01000261">
    <property type="protein sequence ID" value="KAF6729227.1"/>
    <property type="molecule type" value="Genomic_DNA"/>
</dbReference>
<evidence type="ECO:0000256" key="7">
    <source>
        <dbReference type="ARBA" id="ARBA00022737"/>
    </source>
</evidence>
<keyword evidence="13" id="KW-1015">Disulfide bond</keyword>
<dbReference type="Pfam" id="PF00520">
    <property type="entry name" value="Ion_trans"/>
    <property type="match status" value="1"/>
</dbReference>
<evidence type="ECO:0000256" key="14">
    <source>
        <dbReference type="ARBA" id="ARBA00023303"/>
    </source>
</evidence>
<comment type="subcellular location">
    <subcellularLocation>
        <location evidence="1">Cell membrane</location>
        <topology evidence="1">Multi-pass membrane protein</topology>
    </subcellularLocation>
    <subcellularLocation>
        <location evidence="21">Membrane</location>
        <topology evidence="21">Multi-pass membrane protein</topology>
    </subcellularLocation>
</comment>
<dbReference type="PANTHER" id="PTHR45628:SF3">
    <property type="entry name" value="VOLTAGE-DEPENDENT P_Q-TYPE CALCIUM CHANNEL SUBUNIT ALPHA-1A"/>
    <property type="match status" value="1"/>
</dbReference>
<evidence type="ECO:0000256" key="10">
    <source>
        <dbReference type="ARBA" id="ARBA00022989"/>
    </source>
</evidence>
<organism evidence="24 25">
    <name type="scientific">Oryzias melastigma</name>
    <name type="common">Marine medaka</name>
    <dbReference type="NCBI Taxonomy" id="30732"/>
    <lineage>
        <taxon>Eukaryota</taxon>
        <taxon>Metazoa</taxon>
        <taxon>Chordata</taxon>
        <taxon>Craniata</taxon>
        <taxon>Vertebrata</taxon>
        <taxon>Euteleostomi</taxon>
        <taxon>Actinopterygii</taxon>
        <taxon>Neopterygii</taxon>
        <taxon>Teleostei</taxon>
        <taxon>Neoteleostei</taxon>
        <taxon>Acanthomorphata</taxon>
        <taxon>Ovalentaria</taxon>
        <taxon>Atherinomorphae</taxon>
        <taxon>Beloniformes</taxon>
        <taxon>Adrianichthyidae</taxon>
        <taxon>Oryziinae</taxon>
        <taxon>Oryzias</taxon>
    </lineage>
</organism>
<evidence type="ECO:0000259" key="23">
    <source>
        <dbReference type="Pfam" id="PF00520"/>
    </source>
</evidence>
<keyword evidence="20" id="KW-0325">Glycoprotein</keyword>
<dbReference type="GO" id="GO:0005891">
    <property type="term" value="C:voltage-gated calcium channel complex"/>
    <property type="evidence" value="ECO:0007669"/>
    <property type="project" value="InterPro"/>
</dbReference>
<evidence type="ECO:0000256" key="16">
    <source>
        <dbReference type="ARBA" id="ARBA00037936"/>
    </source>
</evidence>
<evidence type="ECO:0000256" key="20">
    <source>
        <dbReference type="PIRSR" id="PIRSR602077-3"/>
    </source>
</evidence>
<reference evidence="24" key="1">
    <citation type="journal article" name="BMC Genomics">
        <title>Long-read sequencing and de novo genome assembly of marine medaka (Oryzias melastigma).</title>
        <authorList>
            <person name="Liang P."/>
            <person name="Saqib H.S.A."/>
            <person name="Ni X."/>
            <person name="Shen Y."/>
        </authorList>
    </citation>
    <scope>NUCLEOTIDE SEQUENCE</scope>
    <source>
        <strain evidence="24">Bigg-433</strain>
    </source>
</reference>
<evidence type="ECO:0000313" key="25">
    <source>
        <dbReference type="Proteomes" id="UP000646548"/>
    </source>
</evidence>
<dbReference type="GO" id="GO:0045202">
    <property type="term" value="C:synapse"/>
    <property type="evidence" value="ECO:0007669"/>
    <property type="project" value="GOC"/>
</dbReference>
<keyword evidence="5 21" id="KW-0107">Calcium channel</keyword>
<dbReference type="PRINTS" id="PR00167">
    <property type="entry name" value="CACHANNEL"/>
</dbReference>
<dbReference type="AlphaFoldDB" id="A0A834FF58"/>
<gene>
    <name evidence="24" type="ORF">FQA47_009223</name>
</gene>
<keyword evidence="2" id="KW-0813">Transport</keyword>
<evidence type="ECO:0000256" key="1">
    <source>
        <dbReference type="ARBA" id="ARBA00004651"/>
    </source>
</evidence>
<comment type="similarity">
    <text evidence="16">Belongs to the calcium channel alpha-1 subunit (TC 1.A.1.11) family. CACNA1A subfamily.</text>
</comment>
<evidence type="ECO:0000256" key="17">
    <source>
        <dbReference type="ARBA" id="ARBA00039688"/>
    </source>
</evidence>
<feature type="binding site" evidence="19">
    <location>
        <position position="183"/>
    </location>
    <ligand>
        <name>Ca(2+)</name>
        <dbReference type="ChEBI" id="CHEBI:29108"/>
    </ligand>
</feature>
<keyword evidence="14" id="KW-0407">Ion channel</keyword>
<proteinExistence type="inferred from homology"/>
<evidence type="ECO:0000256" key="3">
    <source>
        <dbReference type="ARBA" id="ARBA00022475"/>
    </source>
</evidence>
<evidence type="ECO:0000256" key="4">
    <source>
        <dbReference type="ARBA" id="ARBA00022568"/>
    </source>
</evidence>
<dbReference type="SUPFAM" id="SSF81324">
    <property type="entry name" value="Voltage-gated potassium channels"/>
    <property type="match status" value="1"/>
</dbReference>
<keyword evidence="10 22" id="KW-1133">Transmembrane helix</keyword>
<dbReference type="GO" id="GO:0098703">
    <property type="term" value="P:calcium ion import across plasma membrane"/>
    <property type="evidence" value="ECO:0007669"/>
    <property type="project" value="TreeGrafter"/>
</dbReference>
<feature type="glycosylation site" description="N-linked (GlcNAc...) asparagine" evidence="20">
    <location>
        <position position="148"/>
    </location>
</feature>
<keyword evidence="6 22" id="KW-0812">Transmembrane</keyword>
<evidence type="ECO:0000256" key="22">
    <source>
        <dbReference type="SAM" id="Phobius"/>
    </source>
</evidence>
<evidence type="ECO:0000313" key="24">
    <source>
        <dbReference type="EMBL" id="KAF6729227.1"/>
    </source>
</evidence>
<dbReference type="GO" id="GO:0008331">
    <property type="term" value="F:high voltage-gated calcium channel activity"/>
    <property type="evidence" value="ECO:0007669"/>
    <property type="project" value="TreeGrafter"/>
</dbReference>
<dbReference type="Proteomes" id="UP000646548">
    <property type="component" value="Unassembled WGS sequence"/>
</dbReference>
<feature type="transmembrane region" description="Helical" evidence="22">
    <location>
        <begin position="89"/>
        <end position="112"/>
    </location>
</feature>
<evidence type="ECO:0000256" key="15">
    <source>
        <dbReference type="ARBA" id="ARBA00036634"/>
    </source>
</evidence>
<dbReference type="InterPro" id="IPR005821">
    <property type="entry name" value="Ion_trans_dom"/>
</dbReference>
<evidence type="ECO:0000256" key="18">
    <source>
        <dbReference type="ARBA" id="ARBA00041622"/>
    </source>
</evidence>
<comment type="catalytic activity">
    <reaction evidence="15">
        <text>Ca(2+)(in) = Ca(2+)(out)</text>
        <dbReference type="Rhea" id="RHEA:29671"/>
        <dbReference type="ChEBI" id="CHEBI:29108"/>
    </reaction>
</comment>
<dbReference type="PANTHER" id="PTHR45628">
    <property type="entry name" value="VOLTAGE-DEPENDENT CALCIUM CHANNEL TYPE A SUBUNIT ALPHA-1"/>
    <property type="match status" value="1"/>
</dbReference>
<dbReference type="GO" id="GO:0007268">
    <property type="term" value="P:chemical synaptic transmission"/>
    <property type="evidence" value="ECO:0007669"/>
    <property type="project" value="TreeGrafter"/>
</dbReference>
<feature type="domain" description="Ion transport" evidence="23">
    <location>
        <begin position="53"/>
        <end position="255"/>
    </location>
</feature>